<reference evidence="5 6" key="1">
    <citation type="submission" date="2019-03" db="EMBL/GenBank/DDBJ databases">
        <title>Draft genome sequences of novel Actinobacteria.</title>
        <authorList>
            <person name="Sahin N."/>
            <person name="Ay H."/>
            <person name="Saygin H."/>
        </authorList>
    </citation>
    <scope>NUCLEOTIDE SEQUENCE [LARGE SCALE GENOMIC DNA]</scope>
    <source>
        <strain evidence="5 6">JCM 13523</strain>
    </source>
</reference>
<dbReference type="Gene3D" id="3.50.50.60">
    <property type="entry name" value="FAD/NAD(P)-binding domain"/>
    <property type="match status" value="1"/>
</dbReference>
<proteinExistence type="predicted"/>
<evidence type="ECO:0000256" key="3">
    <source>
        <dbReference type="ARBA" id="ARBA00022827"/>
    </source>
</evidence>
<gene>
    <name evidence="5" type="ORF">E1263_16645</name>
</gene>
<comment type="caution">
    <text evidence="5">The sequence shown here is derived from an EMBL/GenBank/DDBJ whole genome shotgun (WGS) entry which is preliminary data.</text>
</comment>
<keyword evidence="5" id="KW-0503">Monooxygenase</keyword>
<dbReference type="PANTHER" id="PTHR43004:SF19">
    <property type="entry name" value="BINDING MONOOXYGENASE, PUTATIVE (JCVI)-RELATED"/>
    <property type="match status" value="1"/>
</dbReference>
<evidence type="ECO:0000313" key="6">
    <source>
        <dbReference type="Proteomes" id="UP000295124"/>
    </source>
</evidence>
<keyword evidence="6" id="KW-1185">Reference proteome</keyword>
<dbReference type="Gene3D" id="3.30.70.2450">
    <property type="match status" value="1"/>
</dbReference>
<dbReference type="SUPFAM" id="SSF51905">
    <property type="entry name" value="FAD/NAD(P)-binding domain"/>
    <property type="match status" value="1"/>
</dbReference>
<evidence type="ECO:0000256" key="1">
    <source>
        <dbReference type="ARBA" id="ARBA00001974"/>
    </source>
</evidence>
<feature type="domain" description="FAD-binding" evidence="4">
    <location>
        <begin position="2"/>
        <end position="331"/>
    </location>
</feature>
<dbReference type="AlphaFoldDB" id="A0A4R4ZJU3"/>
<dbReference type="InterPro" id="IPR002938">
    <property type="entry name" value="FAD-bd"/>
</dbReference>
<keyword evidence="5" id="KW-0560">Oxidoreductase</keyword>
<name>A0A4R4ZJU3_9ACTN</name>
<comment type="cofactor">
    <cofactor evidence="1">
        <name>FAD</name>
        <dbReference type="ChEBI" id="CHEBI:57692"/>
    </cofactor>
</comment>
<dbReference type="PANTHER" id="PTHR43004">
    <property type="entry name" value="TRK SYSTEM POTASSIUM UPTAKE PROTEIN"/>
    <property type="match status" value="1"/>
</dbReference>
<protein>
    <submittedName>
        <fullName evidence="5">FAD-dependent monooxygenase</fullName>
    </submittedName>
</protein>
<dbReference type="InterPro" id="IPR050641">
    <property type="entry name" value="RIFMO-like"/>
</dbReference>
<evidence type="ECO:0000313" key="5">
    <source>
        <dbReference type="EMBL" id="TDD59031.1"/>
    </source>
</evidence>
<dbReference type="EMBL" id="SMKX01000041">
    <property type="protein sequence ID" value="TDD59031.1"/>
    <property type="molecule type" value="Genomic_DNA"/>
</dbReference>
<dbReference type="PRINTS" id="PR00420">
    <property type="entry name" value="RNGMNOXGNASE"/>
</dbReference>
<keyword evidence="3" id="KW-0274">FAD</keyword>
<dbReference type="RefSeq" id="WP_132168274.1">
    <property type="nucleotide sequence ID" value="NZ_SMKX01000041.1"/>
</dbReference>
<evidence type="ECO:0000259" key="4">
    <source>
        <dbReference type="Pfam" id="PF01494"/>
    </source>
</evidence>
<dbReference type="Pfam" id="PF01494">
    <property type="entry name" value="FAD_binding_3"/>
    <property type="match status" value="1"/>
</dbReference>
<sequence length="382" mass="40458">MKVDVVVVGAGPVGLAAGAALRQHGRSVVVVDKQAAGANTSRAAVVHARTLEMLEQLGVSKRLIELGLPLQDFSIREGDRMLVPVSMRELPSDYQFTLMIPQPVTEQVLLDRLIELGGEVLRPRSAVALTQDAEGARVTLDSGEVIDAQYVVAADGMHSTIRELAGITMPGDTLSLSCSLVDVRVDGGLRADEVALYFGTAGLLVVAPFRDGSFRLVAEVGDAPEHPDLAYAQQLLTERGPRAGAPKVTEVVWGSRFRIHEQVADTFRTGRVLLAGDAAHTHSPAGGQGMNLGLRDAIALANALATALNTADESELDRYAVQARAEAVRVIALAGRLTRLANVPRPVRPIRNAVLGLVAGSHRATRGLAEQLAGLTEATRAR</sequence>
<dbReference type="GO" id="GO:0071949">
    <property type="term" value="F:FAD binding"/>
    <property type="evidence" value="ECO:0007669"/>
    <property type="project" value="InterPro"/>
</dbReference>
<dbReference type="GO" id="GO:0016709">
    <property type="term" value="F:oxidoreductase activity, acting on paired donors, with incorporation or reduction of molecular oxygen, NAD(P)H as one donor, and incorporation of one atom of oxygen"/>
    <property type="evidence" value="ECO:0007669"/>
    <property type="project" value="UniProtKB-ARBA"/>
</dbReference>
<dbReference type="InterPro" id="IPR036188">
    <property type="entry name" value="FAD/NAD-bd_sf"/>
</dbReference>
<dbReference type="OrthoDB" id="3316391at2"/>
<evidence type="ECO:0000256" key="2">
    <source>
        <dbReference type="ARBA" id="ARBA00022630"/>
    </source>
</evidence>
<keyword evidence="2" id="KW-0285">Flavoprotein</keyword>
<dbReference type="Proteomes" id="UP000295124">
    <property type="component" value="Unassembled WGS sequence"/>
</dbReference>
<organism evidence="5 6">
    <name type="scientific">Kribbella antibiotica</name>
    <dbReference type="NCBI Taxonomy" id="190195"/>
    <lineage>
        <taxon>Bacteria</taxon>
        <taxon>Bacillati</taxon>
        <taxon>Actinomycetota</taxon>
        <taxon>Actinomycetes</taxon>
        <taxon>Propionibacteriales</taxon>
        <taxon>Kribbellaceae</taxon>
        <taxon>Kribbella</taxon>
    </lineage>
</organism>
<accession>A0A4R4ZJU3</accession>